<organism evidence="1 2">
    <name type="scientific">Smallanthus sonchifolius</name>
    <dbReference type="NCBI Taxonomy" id="185202"/>
    <lineage>
        <taxon>Eukaryota</taxon>
        <taxon>Viridiplantae</taxon>
        <taxon>Streptophyta</taxon>
        <taxon>Embryophyta</taxon>
        <taxon>Tracheophyta</taxon>
        <taxon>Spermatophyta</taxon>
        <taxon>Magnoliopsida</taxon>
        <taxon>eudicotyledons</taxon>
        <taxon>Gunneridae</taxon>
        <taxon>Pentapetalae</taxon>
        <taxon>asterids</taxon>
        <taxon>campanulids</taxon>
        <taxon>Asterales</taxon>
        <taxon>Asteraceae</taxon>
        <taxon>Asteroideae</taxon>
        <taxon>Heliantheae alliance</taxon>
        <taxon>Millerieae</taxon>
        <taxon>Smallanthus</taxon>
    </lineage>
</organism>
<name>A0ACB9BT27_9ASTR</name>
<evidence type="ECO:0000313" key="1">
    <source>
        <dbReference type="EMBL" id="KAI3725188.1"/>
    </source>
</evidence>
<gene>
    <name evidence="1" type="ORF">L1987_64966</name>
</gene>
<reference evidence="1 2" key="2">
    <citation type="journal article" date="2022" name="Mol. Ecol. Resour.">
        <title>The genomes of chicory, endive, great burdock and yacon provide insights into Asteraceae paleo-polyploidization history and plant inulin production.</title>
        <authorList>
            <person name="Fan W."/>
            <person name="Wang S."/>
            <person name="Wang H."/>
            <person name="Wang A."/>
            <person name="Jiang F."/>
            <person name="Liu H."/>
            <person name="Zhao H."/>
            <person name="Xu D."/>
            <person name="Zhang Y."/>
        </authorList>
    </citation>
    <scope>NUCLEOTIDE SEQUENCE [LARGE SCALE GENOMIC DNA]</scope>
    <source>
        <strain evidence="2">cv. Yunnan</strain>
        <tissue evidence="1">Leaves</tissue>
    </source>
</reference>
<comment type="caution">
    <text evidence="1">The sequence shown here is derived from an EMBL/GenBank/DDBJ whole genome shotgun (WGS) entry which is preliminary data.</text>
</comment>
<protein>
    <submittedName>
        <fullName evidence="1">Uncharacterized protein</fullName>
    </submittedName>
</protein>
<reference evidence="2" key="1">
    <citation type="journal article" date="2022" name="Mol. Ecol. Resour.">
        <title>The genomes of chicory, endive, great burdock and yacon provide insights into Asteraceae palaeo-polyploidization history and plant inulin production.</title>
        <authorList>
            <person name="Fan W."/>
            <person name="Wang S."/>
            <person name="Wang H."/>
            <person name="Wang A."/>
            <person name="Jiang F."/>
            <person name="Liu H."/>
            <person name="Zhao H."/>
            <person name="Xu D."/>
            <person name="Zhang Y."/>
        </authorList>
    </citation>
    <scope>NUCLEOTIDE SEQUENCE [LARGE SCALE GENOMIC DNA]</scope>
    <source>
        <strain evidence="2">cv. Yunnan</strain>
    </source>
</reference>
<keyword evidence="2" id="KW-1185">Reference proteome</keyword>
<evidence type="ECO:0000313" key="2">
    <source>
        <dbReference type="Proteomes" id="UP001056120"/>
    </source>
</evidence>
<dbReference type="Proteomes" id="UP001056120">
    <property type="component" value="Linkage Group LG22"/>
</dbReference>
<dbReference type="EMBL" id="CM042039">
    <property type="protein sequence ID" value="KAI3725188.1"/>
    <property type="molecule type" value="Genomic_DNA"/>
</dbReference>
<accession>A0ACB9BT27</accession>
<proteinExistence type="predicted"/>
<sequence>MQEELLQFKKLNVWHLVDLPERKYTIGTKWVFHNKRADRGIVIRNKACLVVQGFYQEKGLDYYEVFAHVSRIEAIRIFLACASYKKFKVYQMDVKIAFLYGVVKEELDKALYGLHQAPHAWYETLSTHLTSIGFVHGTIDKTLFLKKFDSDLLIVQVYVDDIIYGSTNENLYKDFEAVIKLKFKAKYVKDILTKFKMNDCKSASTPIAPHEPLNVDLSRVEVNQKAYRSMTGSLMNLIVSRPDIMFKVFSCAIYQAAPKESHESAVKRIFCYLKGRVNLGFWYPSDSEFNSYAYTDSDYGGCNLDKKSTSGGCQFLGERLVSWQCKKQTNVFTSTAKAEYTAVSSCCSQVIWIQHQLMDGLWNQFLGDPDLL</sequence>